<reference evidence="4" key="1">
    <citation type="journal article" date="2019" name="Int. J. Syst. Evol. Microbiol.">
        <title>The Global Catalogue of Microorganisms (GCM) 10K type strain sequencing project: providing services to taxonomists for standard genome sequencing and annotation.</title>
        <authorList>
            <consortium name="The Broad Institute Genomics Platform"/>
            <consortium name="The Broad Institute Genome Sequencing Center for Infectious Disease"/>
            <person name="Wu L."/>
            <person name="Ma J."/>
        </authorList>
    </citation>
    <scope>NUCLEOTIDE SEQUENCE [LARGE SCALE GENOMIC DNA]</scope>
    <source>
        <strain evidence="4">CGMCC 1.15774</strain>
    </source>
</reference>
<evidence type="ECO:0000256" key="1">
    <source>
        <dbReference type="SAM" id="Phobius"/>
    </source>
</evidence>
<evidence type="ECO:0000313" key="4">
    <source>
        <dbReference type="Proteomes" id="UP001595841"/>
    </source>
</evidence>
<comment type="caution">
    <text evidence="3">The sequence shown here is derived from an EMBL/GenBank/DDBJ whole genome shotgun (WGS) entry which is preliminary data.</text>
</comment>
<gene>
    <name evidence="3" type="ORF">ACFOWS_15850</name>
</gene>
<feature type="transmembrane region" description="Helical" evidence="1">
    <location>
        <begin position="271"/>
        <end position="289"/>
    </location>
</feature>
<evidence type="ECO:0000259" key="2">
    <source>
        <dbReference type="Pfam" id="PF07786"/>
    </source>
</evidence>
<keyword evidence="1" id="KW-0472">Membrane</keyword>
<feature type="transmembrane region" description="Helical" evidence="1">
    <location>
        <begin position="353"/>
        <end position="376"/>
    </location>
</feature>
<protein>
    <submittedName>
        <fullName evidence="3">DUF1624 domain-containing protein</fullName>
    </submittedName>
</protein>
<feature type="transmembrane region" description="Helical" evidence="1">
    <location>
        <begin position="226"/>
        <end position="244"/>
    </location>
</feature>
<keyword evidence="1" id="KW-1133">Transmembrane helix</keyword>
<feature type="domain" description="Heparan-alpha-glucosaminide N-acetyltransferase catalytic" evidence="2">
    <location>
        <begin position="8"/>
        <end position="225"/>
    </location>
</feature>
<feature type="transmembrane region" description="Helical" evidence="1">
    <location>
        <begin position="183"/>
        <end position="206"/>
    </location>
</feature>
<dbReference type="Proteomes" id="UP001595841">
    <property type="component" value="Unassembled WGS sequence"/>
</dbReference>
<feature type="transmembrane region" description="Helical" evidence="1">
    <location>
        <begin position="309"/>
        <end position="333"/>
    </location>
</feature>
<name>A0ABV8PSH4_9FLAO</name>
<sequence>MQTDRKKRIKSIDLLRGVVMVIMALDHVRDYFHADAYFFDPSDITQTNVPLFWTRFVTHFCAPVFVFLAGTSAFFVGQRRDKKSLSIWLLKRGLWLVVAELTIIKLAWMFKLDYSTILLQVIWVLGIGMVFLAGFIHLPKKLMIGLALIVIFGHNLLDSFAPSDSVASGVWTFLHVFNMVNMGSFQVLVGYPIIPWIFVMLLGYYFGEFYKPLYDSKLRIKRLFQIGLGLTLLFFILRTVNVYGDPYTWAEQDSLGMTIASYFNITKYPPSLLYLLITLGPSILFLSFMENVQNRWTEKLVVIGRVPMFFYIVHIYVIHALAVVAAIATGFSFSDMVIDLWVTLQPQLQGYGFNLWVVYLVWIVLTVALYPICSWYNDYKTANRQKWWLSYL</sequence>
<proteinExistence type="predicted"/>
<dbReference type="Pfam" id="PF07786">
    <property type="entry name" value="HGSNAT_cat"/>
    <property type="match status" value="1"/>
</dbReference>
<dbReference type="InterPro" id="IPR012429">
    <property type="entry name" value="HGSNAT_cat"/>
</dbReference>
<dbReference type="EMBL" id="JBHSCL010000009">
    <property type="protein sequence ID" value="MFC4221626.1"/>
    <property type="molecule type" value="Genomic_DNA"/>
</dbReference>
<feature type="transmembrane region" description="Helical" evidence="1">
    <location>
        <begin position="114"/>
        <end position="135"/>
    </location>
</feature>
<feature type="transmembrane region" description="Helical" evidence="1">
    <location>
        <begin position="52"/>
        <end position="77"/>
    </location>
</feature>
<evidence type="ECO:0000313" key="3">
    <source>
        <dbReference type="EMBL" id="MFC4221626.1"/>
    </source>
</evidence>
<dbReference type="RefSeq" id="WP_379766622.1">
    <property type="nucleotide sequence ID" value="NZ_JBHSCL010000009.1"/>
</dbReference>
<dbReference type="PANTHER" id="PTHR40407:SF1">
    <property type="entry name" value="HEPARAN-ALPHA-GLUCOSAMINIDE N-ACETYLTRANSFERASE CATALYTIC DOMAIN-CONTAINING PROTEIN"/>
    <property type="match status" value="1"/>
</dbReference>
<accession>A0ABV8PSH4</accession>
<feature type="transmembrane region" description="Helical" evidence="1">
    <location>
        <begin position="89"/>
        <end position="108"/>
    </location>
</feature>
<dbReference type="PANTHER" id="PTHR40407">
    <property type="entry name" value="MEMBRANE PROTEIN-LIKE PROTEIN"/>
    <property type="match status" value="1"/>
</dbReference>
<keyword evidence="1" id="KW-0812">Transmembrane</keyword>
<keyword evidence="4" id="KW-1185">Reference proteome</keyword>
<organism evidence="3 4">
    <name type="scientific">Flagellimonas marina</name>
    <dbReference type="NCBI Taxonomy" id="1775168"/>
    <lineage>
        <taxon>Bacteria</taxon>
        <taxon>Pseudomonadati</taxon>
        <taxon>Bacteroidota</taxon>
        <taxon>Flavobacteriia</taxon>
        <taxon>Flavobacteriales</taxon>
        <taxon>Flavobacteriaceae</taxon>
        <taxon>Flagellimonas</taxon>
    </lineage>
</organism>